<dbReference type="Gene3D" id="3.40.50.1820">
    <property type="entry name" value="alpha/beta hydrolase"/>
    <property type="match status" value="1"/>
</dbReference>
<dbReference type="PANTHER" id="PTHR43194">
    <property type="entry name" value="HYDROLASE ALPHA/BETA FOLD FAMILY"/>
    <property type="match status" value="1"/>
</dbReference>
<dbReference type="InterPro" id="IPR000073">
    <property type="entry name" value="AB_hydrolase_1"/>
</dbReference>
<evidence type="ECO:0000313" key="2">
    <source>
        <dbReference type="EMBL" id="KSA03847.1"/>
    </source>
</evidence>
<dbReference type="Proteomes" id="UP000054251">
    <property type="component" value="Unassembled WGS sequence"/>
</dbReference>
<dbReference type="InterPro" id="IPR029058">
    <property type="entry name" value="AB_hydrolase_fold"/>
</dbReference>
<dbReference type="OrthoDB" id="94039at2759"/>
<dbReference type="SUPFAM" id="SSF53474">
    <property type="entry name" value="alpha/beta-Hydrolases"/>
    <property type="match status" value="1"/>
</dbReference>
<proteinExistence type="predicted"/>
<dbReference type="EMBL" id="LMYN01000005">
    <property type="protein sequence ID" value="KSA03847.1"/>
    <property type="molecule type" value="Genomic_DNA"/>
</dbReference>
<protein>
    <recommendedName>
        <fullName evidence="1">AB hydrolase-1 domain-containing protein</fullName>
    </recommendedName>
</protein>
<accession>A0A0V1Q5V6</accession>
<dbReference type="InterPro" id="IPR050228">
    <property type="entry name" value="Carboxylesterase_BioH"/>
</dbReference>
<keyword evidence="3" id="KW-1185">Reference proteome</keyword>
<gene>
    <name evidence="2" type="ORF">AC631_00482</name>
</gene>
<dbReference type="AlphaFoldDB" id="A0A0V1Q5V6"/>
<comment type="caution">
    <text evidence="2">The sequence shown here is derived from an EMBL/GenBank/DDBJ whole genome shotgun (WGS) entry which is preliminary data.</text>
</comment>
<dbReference type="GeneID" id="26837491"/>
<sequence>MQPSISDLYETKLITCPAAFPRYPGSVIIPQPSNDPDDYRLNICYRRYKTKSHVSEQPKINIVFLHGNGMNKGIWHYHIDKLYNHFNSHEKSKYRLNTVLAIDAVTHGQSAAVNKNKLGHVYGWKDGPRDVIDIVKNQESKDFFSQNAINILVGHSLGGFQALYTCFLEPELFDSCVTLNPVCYMDNETAELHLFALNMWHESGKIKSHFDIPEGSNWKEVVEHHYKKESFFKRFDSTVMANMLEDEFTDELKKNPDAKYKTIDLNTPATQEYMCYYNAQLFIPQGMEVFHQITTPVYHIVGDNDTAGQRAVESTRNVLQSVIKPIDIENSTHIVLGENPDLVVNELVKAIDDNIEIHRKNGDIRYKEPKLFEKYGKDYRNTLIAEEYDVYTTASKNGTKLYKL</sequence>
<dbReference type="Pfam" id="PF12697">
    <property type="entry name" value="Abhydrolase_6"/>
    <property type="match status" value="1"/>
</dbReference>
<evidence type="ECO:0000313" key="3">
    <source>
        <dbReference type="Proteomes" id="UP000054251"/>
    </source>
</evidence>
<organism evidence="2 3">
    <name type="scientific">Debaryomyces fabryi</name>
    <dbReference type="NCBI Taxonomy" id="58627"/>
    <lineage>
        <taxon>Eukaryota</taxon>
        <taxon>Fungi</taxon>
        <taxon>Dikarya</taxon>
        <taxon>Ascomycota</taxon>
        <taxon>Saccharomycotina</taxon>
        <taxon>Pichiomycetes</taxon>
        <taxon>Debaryomycetaceae</taxon>
        <taxon>Debaryomyces</taxon>
    </lineage>
</organism>
<evidence type="ECO:0000259" key="1">
    <source>
        <dbReference type="Pfam" id="PF12697"/>
    </source>
</evidence>
<feature type="domain" description="AB hydrolase-1" evidence="1">
    <location>
        <begin position="62"/>
        <end position="345"/>
    </location>
</feature>
<dbReference type="PANTHER" id="PTHR43194:SF2">
    <property type="entry name" value="PEROXISOMAL MEMBRANE PROTEIN LPX1"/>
    <property type="match status" value="1"/>
</dbReference>
<reference evidence="2 3" key="1">
    <citation type="submission" date="2015-11" db="EMBL/GenBank/DDBJ databases">
        <title>The genome of Debaryomyces fabryi.</title>
        <authorList>
            <person name="Tafer H."/>
            <person name="Lopandic K."/>
        </authorList>
    </citation>
    <scope>NUCLEOTIDE SEQUENCE [LARGE SCALE GENOMIC DNA]</scope>
    <source>
        <strain evidence="2 3">CBS 789</strain>
    </source>
</reference>
<name>A0A0V1Q5V6_9ASCO</name>
<dbReference type="RefSeq" id="XP_015469949.1">
    <property type="nucleotide sequence ID" value="XM_015609312.1"/>
</dbReference>